<protein>
    <submittedName>
        <fullName evidence="1">Uncharacterized protein</fullName>
    </submittedName>
</protein>
<keyword evidence="2" id="KW-1185">Reference proteome</keyword>
<comment type="caution">
    <text evidence="1">The sequence shown here is derived from an EMBL/GenBank/DDBJ whole genome shotgun (WGS) entry which is preliminary data.</text>
</comment>
<organism evidence="1 2">
    <name type="scientific">Streptosporangium album</name>
    <dbReference type="NCBI Taxonomy" id="47479"/>
    <lineage>
        <taxon>Bacteria</taxon>
        <taxon>Bacillati</taxon>
        <taxon>Actinomycetota</taxon>
        <taxon>Actinomycetes</taxon>
        <taxon>Streptosporangiales</taxon>
        <taxon>Streptosporangiaceae</taxon>
        <taxon>Streptosporangium</taxon>
    </lineage>
</organism>
<evidence type="ECO:0000313" key="1">
    <source>
        <dbReference type="EMBL" id="MBB4943951.1"/>
    </source>
</evidence>
<evidence type="ECO:0000313" key="2">
    <source>
        <dbReference type="Proteomes" id="UP000534286"/>
    </source>
</evidence>
<gene>
    <name evidence="1" type="ORF">FHR32_008352</name>
</gene>
<dbReference type="AlphaFoldDB" id="A0A7W7WEB0"/>
<sequence>MTADLVTLWAGAEVAPLVEGRHRYPQVGGEGKPTSPQPHELFIARLNGETAPGPIILPVKLRGRASTGDA</sequence>
<dbReference type="EMBL" id="JACHJU010000006">
    <property type="protein sequence ID" value="MBB4943951.1"/>
    <property type="molecule type" value="Genomic_DNA"/>
</dbReference>
<dbReference type="Proteomes" id="UP000534286">
    <property type="component" value="Unassembled WGS sequence"/>
</dbReference>
<proteinExistence type="predicted"/>
<accession>A0A7W7WEB0</accession>
<name>A0A7W7WEB0_9ACTN</name>
<reference evidence="1 2" key="1">
    <citation type="submission" date="2020-08" db="EMBL/GenBank/DDBJ databases">
        <title>Sequencing the genomes of 1000 actinobacteria strains.</title>
        <authorList>
            <person name="Klenk H.-P."/>
        </authorList>
    </citation>
    <scope>NUCLEOTIDE SEQUENCE [LARGE SCALE GENOMIC DNA]</scope>
    <source>
        <strain evidence="1 2">DSM 43023</strain>
    </source>
</reference>